<comment type="PTM">
    <text evidence="7">Carboxylation is probably crucial for Mg(2+) binding and, consequently, for the gamma-phosphate positioning of ATP.</text>
</comment>
<feature type="short sequence motif" description="Meso-diaminopimelate recognition motif" evidence="7">
    <location>
        <begin position="408"/>
        <end position="411"/>
    </location>
</feature>
<keyword evidence="6 7" id="KW-0961">Cell wall biogenesis/degradation</keyword>
<feature type="binding site" evidence="7">
    <location>
        <begin position="408"/>
        <end position="411"/>
    </location>
    <ligand>
        <name>meso-2,6-diaminopimelate</name>
        <dbReference type="ChEBI" id="CHEBI:57791"/>
    </ligand>
</feature>
<dbReference type="PANTHER" id="PTHR23135">
    <property type="entry name" value="MUR LIGASE FAMILY MEMBER"/>
    <property type="match status" value="1"/>
</dbReference>
<dbReference type="Gene3D" id="3.90.190.20">
    <property type="entry name" value="Mur ligase, C-terminal domain"/>
    <property type="match status" value="1"/>
</dbReference>
<comment type="function">
    <text evidence="7">Catalyzes the addition of meso-diaminopimelic acid to the nucleotide precursor UDP-N-acetylmuramoyl-L-alanyl-D-glutamate (UMAG) in the biosynthesis of bacterial cell-wall peptidoglycan.</text>
</comment>
<dbReference type="Proteomes" id="UP000197446">
    <property type="component" value="Unassembled WGS sequence"/>
</dbReference>
<evidence type="ECO:0000256" key="3">
    <source>
        <dbReference type="ARBA" id="ARBA00022960"/>
    </source>
</evidence>
<feature type="binding site" evidence="7">
    <location>
        <position position="384"/>
    </location>
    <ligand>
        <name>meso-2,6-diaminopimelate</name>
        <dbReference type="ChEBI" id="CHEBI:57791"/>
    </ligand>
</feature>
<dbReference type="GO" id="GO:0005524">
    <property type="term" value="F:ATP binding"/>
    <property type="evidence" value="ECO:0007669"/>
    <property type="project" value="UniProtKB-UniRule"/>
</dbReference>
<evidence type="ECO:0000259" key="10">
    <source>
        <dbReference type="Pfam" id="PF02875"/>
    </source>
</evidence>
<comment type="similarity">
    <text evidence="1 7">Belongs to the MurCDEF family. MurE subfamily.</text>
</comment>
<feature type="domain" description="Mur ligase central" evidence="11">
    <location>
        <begin position="108"/>
        <end position="308"/>
    </location>
</feature>
<feature type="binding site" evidence="7">
    <location>
        <position position="179"/>
    </location>
    <ligand>
        <name>UDP-N-acetyl-alpha-D-muramoyl-L-alanyl-D-glutamate</name>
        <dbReference type="ChEBI" id="CHEBI:83900"/>
    </ligand>
</feature>
<feature type="domain" description="Mur ligase N-terminal catalytic" evidence="9">
    <location>
        <begin position="23"/>
        <end position="67"/>
    </location>
</feature>
<keyword evidence="3 7" id="KW-0133">Cell shape</keyword>
<dbReference type="SUPFAM" id="SSF63418">
    <property type="entry name" value="MurE/MurF N-terminal domain"/>
    <property type="match status" value="1"/>
</dbReference>
<evidence type="ECO:0000259" key="11">
    <source>
        <dbReference type="Pfam" id="PF08245"/>
    </source>
</evidence>
<protein>
    <recommendedName>
        <fullName evidence="7">UDP-N-acetylmuramoyl-L-alanyl-D-glutamate--2,6-diaminopimelate ligase</fullName>
        <ecNumber evidence="7">6.3.2.13</ecNumber>
    </recommendedName>
    <alternativeName>
        <fullName evidence="7">Meso-A2pm-adding enzyme</fullName>
    </alternativeName>
    <alternativeName>
        <fullName evidence="7">Meso-diaminopimelate-adding enzyme</fullName>
    </alternativeName>
    <alternativeName>
        <fullName evidence="7">UDP-MurNAc-L-Ala-D-Glu:meso-diaminopimelate ligase</fullName>
    </alternativeName>
    <alternativeName>
        <fullName evidence="7">UDP-MurNAc-tripeptide synthetase</fullName>
    </alternativeName>
    <alternativeName>
        <fullName evidence="7">UDP-N-acetylmuramyl-tripeptide synthetase</fullName>
    </alternativeName>
</protein>
<dbReference type="GO" id="GO:0008765">
    <property type="term" value="F:UDP-N-acetylmuramoylalanyl-D-glutamate-2,6-diaminopimelate ligase activity"/>
    <property type="evidence" value="ECO:0007669"/>
    <property type="project" value="UniProtKB-UniRule"/>
</dbReference>
<dbReference type="NCBIfam" id="NF001126">
    <property type="entry name" value="PRK00139.1-4"/>
    <property type="match status" value="1"/>
</dbReference>
<proteinExistence type="inferred from homology"/>
<comment type="catalytic activity">
    <reaction evidence="7">
        <text>UDP-N-acetyl-alpha-D-muramoyl-L-alanyl-D-glutamate + meso-2,6-diaminopimelate + ATP = UDP-N-acetyl-alpha-D-muramoyl-L-alanyl-gamma-D-glutamyl-meso-2,6-diaminopimelate + ADP + phosphate + H(+)</text>
        <dbReference type="Rhea" id="RHEA:23676"/>
        <dbReference type="ChEBI" id="CHEBI:15378"/>
        <dbReference type="ChEBI" id="CHEBI:30616"/>
        <dbReference type="ChEBI" id="CHEBI:43474"/>
        <dbReference type="ChEBI" id="CHEBI:57791"/>
        <dbReference type="ChEBI" id="CHEBI:83900"/>
        <dbReference type="ChEBI" id="CHEBI:83905"/>
        <dbReference type="ChEBI" id="CHEBI:456216"/>
        <dbReference type="EC" id="6.3.2.13"/>
    </reaction>
</comment>
<sequence>MLTRLKSPDAAARWLTEWCTGTLRTDSRQVQPGDAFIAWPGYARDGREFVAAALAAGAATCLVEDADVERFGFVDARVASLPGLKARTGEIAAAFFGQPTSTLDVIAVTGTNGKTSSAWWIAQACAQLGQRCGVVGTLGIGEPPKLDYNGLTTPDPVLLQAAFARMRDQHFAACAIEASSIGIVEGRLAGSAVRVAVFTNFTQDHLDYHLTMDAYWAAKRALFSFPGLRTAVVNLDDPKGSALAAELASLDVWTTGVDHADARLSARGLHYTGEGLAFTLHEGTQALPVQTGLIGDYNAANLLGVAGALRAQGHALVDVARALARVTPVPGRMQRVGNGRELPQVVVDYAHTPDALDKALSALQGLAQARGGALVCVFGCGGDRDRGKRPQMGAIAARLAGRVVITSDNPRTEAPAQILADIAVAAPEAVVIEAREEAIRVAIAEAGPRDIVLIAGKGHEDYQEVNGVRRPFSDVGEARAALLERAGL</sequence>
<dbReference type="GO" id="GO:0051301">
    <property type="term" value="P:cell division"/>
    <property type="evidence" value="ECO:0007669"/>
    <property type="project" value="UniProtKB-KW"/>
</dbReference>
<dbReference type="InterPro" id="IPR004101">
    <property type="entry name" value="Mur_ligase_C"/>
</dbReference>
<dbReference type="UniPathway" id="UPA00219"/>
<dbReference type="InterPro" id="IPR036615">
    <property type="entry name" value="Mur_ligase_C_dom_sf"/>
</dbReference>
<dbReference type="GO" id="GO:0005737">
    <property type="term" value="C:cytoplasm"/>
    <property type="evidence" value="ECO:0007669"/>
    <property type="project" value="UniProtKB-SubCell"/>
</dbReference>
<evidence type="ECO:0000313" key="12">
    <source>
        <dbReference type="EMBL" id="OWR06150.1"/>
    </source>
</evidence>
<feature type="binding site" evidence="7">
    <location>
        <begin position="152"/>
        <end position="153"/>
    </location>
    <ligand>
        <name>UDP-N-acetyl-alpha-D-muramoyl-L-alanyl-D-glutamate</name>
        <dbReference type="ChEBI" id="CHEBI:83900"/>
    </ligand>
</feature>
<keyword evidence="7" id="KW-0460">Magnesium</keyword>
<dbReference type="Gene3D" id="3.40.1390.10">
    <property type="entry name" value="MurE/MurF, N-terminal domain"/>
    <property type="match status" value="1"/>
</dbReference>
<dbReference type="GO" id="GO:0008360">
    <property type="term" value="P:regulation of cell shape"/>
    <property type="evidence" value="ECO:0007669"/>
    <property type="project" value="UniProtKB-KW"/>
</dbReference>
<evidence type="ECO:0000256" key="2">
    <source>
        <dbReference type="ARBA" id="ARBA00022618"/>
    </source>
</evidence>
<feature type="binding site" evidence="7">
    <location>
        <position position="456"/>
    </location>
    <ligand>
        <name>meso-2,6-diaminopimelate</name>
        <dbReference type="ChEBI" id="CHEBI:57791"/>
    </ligand>
</feature>
<evidence type="ECO:0000259" key="9">
    <source>
        <dbReference type="Pfam" id="PF01225"/>
    </source>
</evidence>
<keyword evidence="7" id="KW-0963">Cytoplasm</keyword>
<dbReference type="HAMAP" id="MF_00208">
    <property type="entry name" value="MurE"/>
    <property type="match status" value="1"/>
</dbReference>
<feature type="binding site" evidence="7">
    <location>
        <position position="187"/>
    </location>
    <ligand>
        <name>UDP-N-acetyl-alpha-D-muramoyl-L-alanyl-D-glutamate</name>
        <dbReference type="ChEBI" id="CHEBI:83900"/>
    </ligand>
</feature>
<dbReference type="EC" id="6.3.2.13" evidence="7"/>
<keyword evidence="7" id="KW-0067">ATP-binding</keyword>
<dbReference type="Gene3D" id="3.40.1190.10">
    <property type="entry name" value="Mur-like, catalytic domain"/>
    <property type="match status" value="1"/>
</dbReference>
<dbReference type="InterPro" id="IPR000713">
    <property type="entry name" value="Mur_ligase_N"/>
</dbReference>
<dbReference type="GO" id="GO:0009252">
    <property type="term" value="P:peptidoglycan biosynthetic process"/>
    <property type="evidence" value="ECO:0007669"/>
    <property type="project" value="UniProtKB-UniRule"/>
</dbReference>
<feature type="binding site" evidence="7">
    <location>
        <position position="27"/>
    </location>
    <ligand>
        <name>UDP-N-acetyl-alpha-D-muramoyl-L-alanyl-D-glutamate</name>
        <dbReference type="ChEBI" id="CHEBI:83900"/>
    </ligand>
</feature>
<keyword evidence="7" id="KW-0547">Nucleotide-binding</keyword>
<dbReference type="InterPro" id="IPR013221">
    <property type="entry name" value="Mur_ligase_cen"/>
</dbReference>
<comment type="caution">
    <text evidence="12">The sequence shown here is derived from an EMBL/GenBank/DDBJ whole genome shotgun (WGS) entry which is preliminary data.</text>
</comment>
<keyword evidence="13" id="KW-1185">Reference proteome</keyword>
<dbReference type="RefSeq" id="WP_088482351.1">
    <property type="nucleotide sequence ID" value="NZ_JBCNLH010000003.1"/>
</dbReference>
<keyword evidence="7 12" id="KW-0436">Ligase</keyword>
<organism evidence="12 13">
    <name type="scientific">Roseateles puraquae</name>
    <dbReference type="NCBI Taxonomy" id="431059"/>
    <lineage>
        <taxon>Bacteria</taxon>
        <taxon>Pseudomonadati</taxon>
        <taxon>Pseudomonadota</taxon>
        <taxon>Betaproteobacteria</taxon>
        <taxon>Burkholderiales</taxon>
        <taxon>Sphaerotilaceae</taxon>
        <taxon>Roseateles</taxon>
    </lineage>
</organism>
<dbReference type="AlphaFoldDB" id="A0A254NEI9"/>
<evidence type="ECO:0000256" key="5">
    <source>
        <dbReference type="ARBA" id="ARBA00023306"/>
    </source>
</evidence>
<evidence type="ECO:0000313" key="13">
    <source>
        <dbReference type="Proteomes" id="UP000197446"/>
    </source>
</evidence>
<dbReference type="InterPro" id="IPR005761">
    <property type="entry name" value="UDP-N-AcMur-Glu-dNH2Pim_ligase"/>
</dbReference>
<dbReference type="GO" id="GO:0071555">
    <property type="term" value="P:cell wall organization"/>
    <property type="evidence" value="ECO:0007669"/>
    <property type="project" value="UniProtKB-KW"/>
</dbReference>
<dbReference type="Pfam" id="PF08245">
    <property type="entry name" value="Mur_ligase_M"/>
    <property type="match status" value="1"/>
</dbReference>
<accession>A0A254NEI9</accession>
<dbReference type="GO" id="GO:0000287">
    <property type="term" value="F:magnesium ion binding"/>
    <property type="evidence" value="ECO:0007669"/>
    <property type="project" value="UniProtKB-UniRule"/>
</dbReference>
<comment type="subcellular location">
    <subcellularLocation>
        <location evidence="7 8">Cytoplasm</location>
    </subcellularLocation>
</comment>
<dbReference type="OrthoDB" id="9800958at2"/>
<comment type="cofactor">
    <cofactor evidence="7">
        <name>Mg(2+)</name>
        <dbReference type="ChEBI" id="CHEBI:18420"/>
    </cofactor>
</comment>
<feature type="binding site" evidence="7">
    <location>
        <begin position="110"/>
        <end position="116"/>
    </location>
    <ligand>
        <name>ATP</name>
        <dbReference type="ChEBI" id="CHEBI:30616"/>
    </ligand>
</feature>
<keyword evidence="5 7" id="KW-0131">Cell cycle</keyword>
<reference evidence="12 13" key="1">
    <citation type="journal article" date="2007" name="Int. J. Syst. Evol. Microbiol.">
        <title>Description of Pelomonas aquatica sp. nov. and Pelomonas puraquae sp. nov., isolated from industrial and haemodialysis water.</title>
        <authorList>
            <person name="Gomila M."/>
            <person name="Bowien B."/>
            <person name="Falsen E."/>
            <person name="Moore E.R."/>
            <person name="Lalucat J."/>
        </authorList>
    </citation>
    <scope>NUCLEOTIDE SEQUENCE [LARGE SCALE GENOMIC DNA]</scope>
    <source>
        <strain evidence="12 13">CCUG 52769</strain>
    </source>
</reference>
<comment type="caution">
    <text evidence="7">Lacks conserved residue(s) required for the propagation of feature annotation.</text>
</comment>
<dbReference type="PANTHER" id="PTHR23135:SF4">
    <property type="entry name" value="UDP-N-ACETYLMURAMOYL-L-ALANYL-D-GLUTAMATE--2,6-DIAMINOPIMELATE LIGASE MURE HOMOLOG, CHLOROPLASTIC"/>
    <property type="match status" value="1"/>
</dbReference>
<dbReference type="InterPro" id="IPR035911">
    <property type="entry name" value="MurE/MurF_N"/>
</dbReference>
<dbReference type="SUPFAM" id="SSF53623">
    <property type="entry name" value="MurD-like peptide ligases, catalytic domain"/>
    <property type="match status" value="1"/>
</dbReference>
<evidence type="ECO:0000256" key="7">
    <source>
        <dbReference type="HAMAP-Rule" id="MF_00208"/>
    </source>
</evidence>
<dbReference type="EMBL" id="NISI01000001">
    <property type="protein sequence ID" value="OWR06150.1"/>
    <property type="molecule type" value="Genomic_DNA"/>
</dbReference>
<comment type="pathway">
    <text evidence="7 8">Cell wall biogenesis; peptidoglycan biosynthesis.</text>
</comment>
<dbReference type="NCBIfam" id="TIGR01085">
    <property type="entry name" value="murE"/>
    <property type="match status" value="1"/>
</dbReference>
<name>A0A254NEI9_9BURK</name>
<gene>
    <name evidence="7" type="primary">murE</name>
    <name evidence="12" type="ORF">CDO81_06955</name>
</gene>
<dbReference type="SUPFAM" id="SSF53244">
    <property type="entry name" value="MurD-like peptide ligases, peptide-binding domain"/>
    <property type="match status" value="1"/>
</dbReference>
<feature type="domain" description="Mur ligase C-terminal" evidence="10">
    <location>
        <begin position="331"/>
        <end position="458"/>
    </location>
</feature>
<keyword evidence="2 7" id="KW-0132">Cell division</keyword>
<keyword evidence="4 7" id="KW-0573">Peptidoglycan synthesis</keyword>
<evidence type="ECO:0000256" key="6">
    <source>
        <dbReference type="ARBA" id="ARBA00023316"/>
    </source>
</evidence>
<evidence type="ECO:0000256" key="1">
    <source>
        <dbReference type="ARBA" id="ARBA00005898"/>
    </source>
</evidence>
<feature type="binding site" evidence="7">
    <location>
        <position position="460"/>
    </location>
    <ligand>
        <name>meso-2,6-diaminopimelate</name>
        <dbReference type="ChEBI" id="CHEBI:57791"/>
    </ligand>
</feature>
<dbReference type="Pfam" id="PF01225">
    <property type="entry name" value="Mur_ligase"/>
    <property type="match status" value="1"/>
</dbReference>
<evidence type="ECO:0000256" key="4">
    <source>
        <dbReference type="ARBA" id="ARBA00022984"/>
    </source>
</evidence>
<evidence type="ECO:0000256" key="8">
    <source>
        <dbReference type="RuleBase" id="RU004135"/>
    </source>
</evidence>
<dbReference type="InterPro" id="IPR036565">
    <property type="entry name" value="Mur-like_cat_sf"/>
</dbReference>
<feature type="modified residue" description="N6-carboxylysine" evidence="7">
    <location>
        <position position="219"/>
    </location>
</feature>
<dbReference type="Pfam" id="PF02875">
    <property type="entry name" value="Mur_ligase_C"/>
    <property type="match status" value="1"/>
</dbReference>